<protein>
    <submittedName>
        <fullName evidence="1">Uncharacterized protein</fullName>
    </submittedName>
</protein>
<feature type="non-terminal residue" evidence="1">
    <location>
        <position position="24"/>
    </location>
</feature>
<sequence length="24" mass="2876">MDRMETSVQLKINLLRINHIHLNS</sequence>
<accession>A0A820GUL7</accession>
<evidence type="ECO:0000313" key="1">
    <source>
        <dbReference type="EMBL" id="CAF4282916.1"/>
    </source>
</evidence>
<reference evidence="1" key="1">
    <citation type="submission" date="2021-02" db="EMBL/GenBank/DDBJ databases">
        <authorList>
            <person name="Nowell W R."/>
        </authorList>
    </citation>
    <scope>NUCLEOTIDE SEQUENCE</scope>
</reference>
<dbReference type="AlphaFoldDB" id="A0A820GUL7"/>
<dbReference type="EMBL" id="CAJOBE010028823">
    <property type="protein sequence ID" value="CAF4282916.1"/>
    <property type="molecule type" value="Genomic_DNA"/>
</dbReference>
<proteinExistence type="predicted"/>
<name>A0A820GUL7_9BILA</name>
<organism evidence="1 2">
    <name type="scientific">Rotaria sordida</name>
    <dbReference type="NCBI Taxonomy" id="392033"/>
    <lineage>
        <taxon>Eukaryota</taxon>
        <taxon>Metazoa</taxon>
        <taxon>Spiralia</taxon>
        <taxon>Gnathifera</taxon>
        <taxon>Rotifera</taxon>
        <taxon>Eurotatoria</taxon>
        <taxon>Bdelloidea</taxon>
        <taxon>Philodinida</taxon>
        <taxon>Philodinidae</taxon>
        <taxon>Rotaria</taxon>
    </lineage>
</organism>
<dbReference type="Proteomes" id="UP000663874">
    <property type="component" value="Unassembled WGS sequence"/>
</dbReference>
<comment type="caution">
    <text evidence="1">The sequence shown here is derived from an EMBL/GenBank/DDBJ whole genome shotgun (WGS) entry which is preliminary data.</text>
</comment>
<evidence type="ECO:0000313" key="2">
    <source>
        <dbReference type="Proteomes" id="UP000663874"/>
    </source>
</evidence>
<gene>
    <name evidence="1" type="ORF">FNK824_LOCUS39964</name>
</gene>